<keyword evidence="4" id="KW-1185">Reference proteome</keyword>
<name>W4EPW0_9BACL</name>
<proteinExistence type="predicted"/>
<dbReference type="Gene3D" id="3.30.1490.480">
    <property type="entry name" value="Endolytic murein transglycosylase"/>
    <property type="match status" value="1"/>
</dbReference>
<evidence type="ECO:0000313" key="4">
    <source>
        <dbReference type="Proteomes" id="UP000019062"/>
    </source>
</evidence>
<keyword evidence="1" id="KW-0175">Coiled coil</keyword>
<feature type="coiled-coil region" evidence="1">
    <location>
        <begin position="44"/>
        <end position="78"/>
    </location>
</feature>
<evidence type="ECO:0000313" key="3">
    <source>
        <dbReference type="EMBL" id="ETT82274.1"/>
    </source>
</evidence>
<dbReference type="AlphaFoldDB" id="W4EPW0"/>
<feature type="chain" id="PRO_5039535752" description="Aminodeoxychorismate lyase" evidence="2">
    <location>
        <begin position="24"/>
        <end position="159"/>
    </location>
</feature>
<sequence length="159" mass="17185">MRKSSIRAFGIALFLAGASFTFVDFITSDADIEAANINVPKGTVLIKKTELEAINAEAAEAKEQLAKIQTDYSALKNNTVSVNSSARKTVKSYTLVIKKGMGTSEVSLALEKAGIIKDAGDFELYVIKNDKASSLQIGTYDLNIKMTTAEIVKKITRSK</sequence>
<organism evidence="3 4">
    <name type="scientific">Viridibacillus arenosi FSL R5-213</name>
    <dbReference type="NCBI Taxonomy" id="1227360"/>
    <lineage>
        <taxon>Bacteria</taxon>
        <taxon>Bacillati</taxon>
        <taxon>Bacillota</taxon>
        <taxon>Bacilli</taxon>
        <taxon>Bacillales</taxon>
        <taxon>Caryophanaceae</taxon>
        <taxon>Viridibacillus</taxon>
    </lineage>
</organism>
<dbReference type="InterPro" id="IPR003770">
    <property type="entry name" value="MLTG-like"/>
</dbReference>
<dbReference type="Pfam" id="PF02618">
    <property type="entry name" value="YceG"/>
    <property type="match status" value="1"/>
</dbReference>
<dbReference type="RefSeq" id="WP_051448763.1">
    <property type="nucleotide sequence ID" value="NZ_ASQA01000034.1"/>
</dbReference>
<dbReference type="eggNOG" id="COG1559">
    <property type="taxonomic scope" value="Bacteria"/>
</dbReference>
<evidence type="ECO:0000256" key="1">
    <source>
        <dbReference type="SAM" id="Coils"/>
    </source>
</evidence>
<accession>W4EPW0</accession>
<gene>
    <name evidence="3" type="ORF">C176_14827</name>
</gene>
<feature type="signal peptide" evidence="2">
    <location>
        <begin position="1"/>
        <end position="23"/>
    </location>
</feature>
<evidence type="ECO:0000256" key="2">
    <source>
        <dbReference type="SAM" id="SignalP"/>
    </source>
</evidence>
<evidence type="ECO:0008006" key="5">
    <source>
        <dbReference type="Google" id="ProtNLM"/>
    </source>
</evidence>
<dbReference type="EMBL" id="ASQA01000034">
    <property type="protein sequence ID" value="ETT82274.1"/>
    <property type="molecule type" value="Genomic_DNA"/>
</dbReference>
<dbReference type="Proteomes" id="UP000019062">
    <property type="component" value="Unassembled WGS sequence"/>
</dbReference>
<reference evidence="3 4" key="1">
    <citation type="journal article" date="2014" name="BMC Genomics">
        <title>Genomic comparison of sporeforming bacilli isolated from milk.</title>
        <authorList>
            <person name="Moreno Switt A.I."/>
            <person name="Andrus A.D."/>
            <person name="Ranieri M.L."/>
            <person name="Orsi R.H."/>
            <person name="Ivy R."/>
            <person name="den Bakker H.C."/>
            <person name="Martin N.H."/>
            <person name="Wiedmann M."/>
            <person name="Boor K.J."/>
        </authorList>
    </citation>
    <scope>NUCLEOTIDE SEQUENCE [LARGE SCALE GENOMIC DNA]</scope>
    <source>
        <strain evidence="3 4">FSL R5-213</strain>
    </source>
</reference>
<protein>
    <recommendedName>
        <fullName evidence="5">Aminodeoxychorismate lyase</fullName>
    </recommendedName>
</protein>
<keyword evidence="2" id="KW-0732">Signal</keyword>
<comment type="caution">
    <text evidence="3">The sequence shown here is derived from an EMBL/GenBank/DDBJ whole genome shotgun (WGS) entry which is preliminary data.</text>
</comment>